<comment type="caution">
    <text evidence="1">The sequence shown here is derived from an EMBL/GenBank/DDBJ whole genome shotgun (WGS) entry which is preliminary data.</text>
</comment>
<dbReference type="Proteomes" id="UP001154240">
    <property type="component" value="Unassembled WGS sequence"/>
</dbReference>
<dbReference type="RefSeq" id="WP_307632353.1">
    <property type="nucleotide sequence ID" value="NZ_JAPHEH010000001.1"/>
</dbReference>
<name>A0A9X4MFM2_9BACT</name>
<protein>
    <submittedName>
        <fullName evidence="1">Uncharacterized protein</fullName>
    </submittedName>
</protein>
<organism evidence="1 2">
    <name type="scientific">Thiovibrio frasassiensis</name>
    <dbReference type="NCBI Taxonomy" id="2984131"/>
    <lineage>
        <taxon>Bacteria</taxon>
        <taxon>Pseudomonadati</taxon>
        <taxon>Thermodesulfobacteriota</taxon>
        <taxon>Desulfobulbia</taxon>
        <taxon>Desulfobulbales</taxon>
        <taxon>Thiovibrionaceae</taxon>
        <taxon>Thiovibrio</taxon>
    </lineage>
</organism>
<reference evidence="1" key="2">
    <citation type="submission" date="2022-10" db="EMBL/GenBank/DDBJ databases">
        <authorList>
            <person name="Aronson H.S."/>
        </authorList>
    </citation>
    <scope>NUCLEOTIDE SEQUENCE</scope>
    <source>
        <strain evidence="1">RS19-109</strain>
    </source>
</reference>
<sequence length="219" mass="24698">MTRTSIKAMLIEATVFFILGALGCWLSYRQGKQEAYASAEPMTSTDNTAPELQKLLYRSAIAIEVQQTIIYAKECLNAAARFGQSHAFLPTDSQKSPILLLDEISQAAQQLHQQRKDRRLGQLFTVSLRMLDTEDPPLSEAQCFTDIVSFFENSNPPHLYYVFKNEGISVSFLFITNDRADEMKLSGSDERVRIQLQDHFMSKGFAIVAPEGLFDIDSE</sequence>
<dbReference type="AlphaFoldDB" id="A0A9X4MFM2"/>
<dbReference type="PROSITE" id="PS51257">
    <property type="entry name" value="PROKAR_LIPOPROTEIN"/>
    <property type="match status" value="1"/>
</dbReference>
<accession>A0A9X4MFM2</accession>
<gene>
    <name evidence="1" type="ORF">OLX77_04295</name>
</gene>
<evidence type="ECO:0000313" key="1">
    <source>
        <dbReference type="EMBL" id="MDG4475380.1"/>
    </source>
</evidence>
<proteinExistence type="predicted"/>
<dbReference type="EMBL" id="JAPHEH010000001">
    <property type="protein sequence ID" value="MDG4475380.1"/>
    <property type="molecule type" value="Genomic_DNA"/>
</dbReference>
<evidence type="ECO:0000313" key="2">
    <source>
        <dbReference type="Proteomes" id="UP001154240"/>
    </source>
</evidence>
<reference evidence="1" key="1">
    <citation type="journal article" date="2022" name="bioRxiv">
        <title>Thiovibrio frasassiensisgen. nov., sp. nov., an autotrophic, elemental sulfur disproportionating bacterium isolated from sulfidic karst sediment, and proposal of Thiovibrionaceae fam. nov.</title>
        <authorList>
            <person name="Aronson H."/>
            <person name="Thomas C."/>
            <person name="Bhattacharyya M."/>
            <person name="Eckstein S."/>
            <person name="Jensen S."/>
            <person name="Barco R."/>
            <person name="Macalady J."/>
            <person name="Amend J."/>
        </authorList>
    </citation>
    <scope>NUCLEOTIDE SEQUENCE</scope>
    <source>
        <strain evidence="1">RS19-109</strain>
    </source>
</reference>
<keyword evidence="2" id="KW-1185">Reference proteome</keyword>